<dbReference type="AlphaFoldDB" id="A0AA36IE71"/>
<evidence type="ECO:0000313" key="8">
    <source>
        <dbReference type="EMBL" id="CAJ1385075.1"/>
    </source>
</evidence>
<evidence type="ECO:0000259" key="7">
    <source>
        <dbReference type="Pfam" id="PF13675"/>
    </source>
</evidence>
<keyword evidence="9" id="KW-1185">Reference proteome</keyword>
<evidence type="ECO:0000256" key="2">
    <source>
        <dbReference type="ARBA" id="ARBA00022692"/>
    </source>
</evidence>
<comment type="subcellular location">
    <subcellularLocation>
        <location evidence="1">Membrane</location>
        <topology evidence="1">Multi-pass membrane protein</topology>
    </subcellularLocation>
</comment>
<dbReference type="InterPro" id="IPR029095">
    <property type="entry name" value="NarX-like_N"/>
</dbReference>
<feature type="signal peptide" evidence="6">
    <location>
        <begin position="1"/>
        <end position="17"/>
    </location>
</feature>
<proteinExistence type="predicted"/>
<organism evidence="8 9">
    <name type="scientific">Effrenium voratum</name>
    <dbReference type="NCBI Taxonomy" id="2562239"/>
    <lineage>
        <taxon>Eukaryota</taxon>
        <taxon>Sar</taxon>
        <taxon>Alveolata</taxon>
        <taxon>Dinophyceae</taxon>
        <taxon>Suessiales</taxon>
        <taxon>Symbiodiniaceae</taxon>
        <taxon>Effrenium</taxon>
    </lineage>
</organism>
<feature type="domain" description="NarX-like N-terminal" evidence="7">
    <location>
        <begin position="22"/>
        <end position="106"/>
    </location>
</feature>
<protein>
    <recommendedName>
        <fullName evidence="7">NarX-like N-terminal domain-containing protein</fullName>
    </recommendedName>
</protein>
<keyword evidence="4 5" id="KW-0472">Membrane</keyword>
<name>A0AA36IE71_9DINO</name>
<evidence type="ECO:0000256" key="3">
    <source>
        <dbReference type="ARBA" id="ARBA00022989"/>
    </source>
</evidence>
<gene>
    <name evidence="8" type="ORF">EVOR1521_LOCUS11763</name>
</gene>
<feature type="chain" id="PRO_5041322523" description="NarX-like N-terminal domain-containing protein" evidence="6">
    <location>
        <begin position="18"/>
        <end position="911"/>
    </location>
</feature>
<keyword evidence="6" id="KW-0732">Signal</keyword>
<keyword evidence="3 5" id="KW-1133">Transmembrane helix</keyword>
<evidence type="ECO:0000256" key="1">
    <source>
        <dbReference type="ARBA" id="ARBA00004141"/>
    </source>
</evidence>
<dbReference type="Proteomes" id="UP001178507">
    <property type="component" value="Unassembled WGS sequence"/>
</dbReference>
<reference evidence="8" key="1">
    <citation type="submission" date="2023-08" db="EMBL/GenBank/DDBJ databases">
        <authorList>
            <person name="Chen Y."/>
            <person name="Shah S."/>
            <person name="Dougan E. K."/>
            <person name="Thang M."/>
            <person name="Chan C."/>
        </authorList>
    </citation>
    <scope>NUCLEOTIDE SEQUENCE</scope>
</reference>
<sequence>MARSALLLIWCLQSAFADWGDTINRAGLQRTLSQTMTKEFLLVARGDEVPKNKAKLVQGIESFNFTLNALLGGGDVGQGILGSPTEKVTLLLQEVVVLWKPFAELLITNMDSVRRGDGSVDTAVLGSLSTRNGPLLDASNAVVSALVDAAKVSGAETNGLVQDIAGRQRTFIQSRGKFQRHIAEDPPSTWKSSPAGKRWRLLQMGRLTCLLLQMKQSMCKDALFVALGISPTFHMESLIQTNHYFEDSHKGIIEGVPFVGLPALKELCTMHQMSLVTYYYHQLRPLLSGILTQETAYSAQRVAKDAINDIVTLTDPLFEAMVEAVRLYGHPGTCNPMANMTHTDWHNFFLSLEKQRLWTQEASQHFAQLALKVDVKTLQVEITVFLAEASENLRNLVEGSRAEGVVPPPSAQVLDALLGAWGVWGDLETELSAAVHHLALSDVVVGRVVQLSNKVMEFLVSAIEESIRLAANSTFPTYSFDLAGQQPTLSARAIQSACLVMLGYDTQENWNQLNTSRQLWRDHHWTLLQGAPATATTPAVNGVTDVCIVQKMKHAADVYHHLEQRALAVALHGQVVDLQELNAWGHEATEQVEAANLQVFAENVSCNTTVLPEEWQLIHAEVSALAHLSQKVSTEYILVRQGKSPNNEMLTSLLVELEETLKRVTFGSSSPPRPAPPTQDYFNHLLLRLTPAVDSLKLSAEGSAASLVLTAADRVLEAASTIQAQYLEEALAADPSWPGRRLDVALNQLSGAQQVFKEALLFVFDLNSDKTNFLSAVEGFESALLRLKDGGGGLEPIMLPERSDLKAQWDRIHADWTALKAYQDTMSSEDASRMEAALLRLVAQIRAALPMYAQRDVKAPQSFPWPRIIYSIIGACLTCCCCTMVLYPWLKSYRKRTKLEAQAAVPQADDV</sequence>
<comment type="caution">
    <text evidence="8">The sequence shown here is derived from an EMBL/GenBank/DDBJ whole genome shotgun (WGS) entry which is preliminary data.</text>
</comment>
<dbReference type="Pfam" id="PF13675">
    <property type="entry name" value="PilJ"/>
    <property type="match status" value="1"/>
</dbReference>
<keyword evidence="2 5" id="KW-0812">Transmembrane</keyword>
<evidence type="ECO:0000256" key="6">
    <source>
        <dbReference type="SAM" id="SignalP"/>
    </source>
</evidence>
<evidence type="ECO:0000313" key="9">
    <source>
        <dbReference type="Proteomes" id="UP001178507"/>
    </source>
</evidence>
<feature type="transmembrane region" description="Helical" evidence="5">
    <location>
        <begin position="868"/>
        <end position="890"/>
    </location>
</feature>
<dbReference type="EMBL" id="CAUJNA010001191">
    <property type="protein sequence ID" value="CAJ1385075.1"/>
    <property type="molecule type" value="Genomic_DNA"/>
</dbReference>
<evidence type="ECO:0000256" key="4">
    <source>
        <dbReference type="ARBA" id="ARBA00023136"/>
    </source>
</evidence>
<accession>A0AA36IE71</accession>
<evidence type="ECO:0000256" key="5">
    <source>
        <dbReference type="SAM" id="Phobius"/>
    </source>
</evidence>
<dbReference type="GO" id="GO:0016020">
    <property type="term" value="C:membrane"/>
    <property type="evidence" value="ECO:0007669"/>
    <property type="project" value="UniProtKB-SubCell"/>
</dbReference>